<dbReference type="InterPro" id="IPR014729">
    <property type="entry name" value="Rossmann-like_a/b/a_fold"/>
</dbReference>
<keyword evidence="9 15" id="KW-0418">Kinase</keyword>
<accession>A0A484HFX0</accession>
<dbReference type="NCBIfam" id="NF004160">
    <property type="entry name" value="PRK05627.1-3"/>
    <property type="match status" value="1"/>
</dbReference>
<keyword evidence="11 15" id="KW-0067">ATP-binding</keyword>
<organism evidence="17">
    <name type="scientific">uncultured Desulfobacteraceae bacterium</name>
    <dbReference type="NCBI Taxonomy" id="218296"/>
    <lineage>
        <taxon>Bacteria</taxon>
        <taxon>Pseudomonadati</taxon>
        <taxon>Thermodesulfobacteriota</taxon>
        <taxon>Desulfobacteria</taxon>
        <taxon>Desulfobacterales</taxon>
        <taxon>Desulfobacteraceae</taxon>
        <taxon>environmental samples</taxon>
    </lineage>
</organism>
<comment type="function">
    <text evidence="1">Catalyzes the phosphorylation of riboflavin to FMN followed by the adenylation of FMN to FAD.</text>
</comment>
<evidence type="ECO:0000256" key="5">
    <source>
        <dbReference type="ARBA" id="ARBA00022643"/>
    </source>
</evidence>
<evidence type="ECO:0000256" key="3">
    <source>
        <dbReference type="ARBA" id="ARBA00005201"/>
    </source>
</evidence>
<dbReference type="UniPathway" id="UPA00277">
    <property type="reaction ID" value="UER00407"/>
</dbReference>
<dbReference type="GO" id="GO:0008531">
    <property type="term" value="F:riboflavin kinase activity"/>
    <property type="evidence" value="ECO:0007669"/>
    <property type="project" value="UniProtKB-UniRule"/>
</dbReference>
<keyword evidence="10 15" id="KW-0274">FAD</keyword>
<dbReference type="NCBIfam" id="TIGR00083">
    <property type="entry name" value="ribF"/>
    <property type="match status" value="1"/>
</dbReference>
<dbReference type="SUPFAM" id="SSF52374">
    <property type="entry name" value="Nucleotidylyl transferase"/>
    <property type="match status" value="1"/>
</dbReference>
<evidence type="ECO:0000256" key="11">
    <source>
        <dbReference type="ARBA" id="ARBA00022840"/>
    </source>
</evidence>
<comment type="similarity">
    <text evidence="15">Belongs to the ribF family.</text>
</comment>
<evidence type="ECO:0000256" key="6">
    <source>
        <dbReference type="ARBA" id="ARBA00022679"/>
    </source>
</evidence>
<dbReference type="EC" id="2.7.7.2" evidence="15"/>
<name>A0A484HFX0_9BACT</name>
<dbReference type="SMART" id="SM00904">
    <property type="entry name" value="Flavokinase"/>
    <property type="match status" value="1"/>
</dbReference>
<keyword evidence="7 15" id="KW-0548">Nucleotidyltransferase</keyword>
<dbReference type="FunFam" id="2.40.30.30:FF:000003">
    <property type="entry name" value="Riboflavin biosynthesis protein"/>
    <property type="match status" value="1"/>
</dbReference>
<keyword evidence="6 15" id="KW-0808">Transferase</keyword>
<evidence type="ECO:0000256" key="4">
    <source>
        <dbReference type="ARBA" id="ARBA00022630"/>
    </source>
</evidence>
<sequence length="315" mass="34960">MRVFEDIESIERPFQNGVVTIGNFDGVHRGHQTLFEKVMKKAALMDGTSIVMTFEPHPSRIITGKKKPPLITSYERKKNLIREAGLDVMICAPFTREFASLTAEAFARDILAKKIGARAVVVGRDYSFGKNREGDIRLLREYSEKFGFEVDTVDWLPIPGEEGGKISSTKIRALISRGKVADAAGLLGRHYQAEGTVRRGRNRGGRLVGFPTANISLKELLCPSAGVYAVFVDLDGVRFQGAANVGVSPTFDDHIFTVEIHILDFDQDIYGREISVSFVEKIRDEKKFPDIPALSEQIEKDAARAREILSAASDQ</sequence>
<evidence type="ECO:0000256" key="8">
    <source>
        <dbReference type="ARBA" id="ARBA00022741"/>
    </source>
</evidence>
<evidence type="ECO:0000256" key="7">
    <source>
        <dbReference type="ARBA" id="ARBA00022695"/>
    </source>
</evidence>
<proteinExistence type="inferred from homology"/>
<dbReference type="Pfam" id="PF01687">
    <property type="entry name" value="Flavokinase"/>
    <property type="match status" value="1"/>
</dbReference>
<dbReference type="Gene3D" id="3.40.50.620">
    <property type="entry name" value="HUPs"/>
    <property type="match status" value="1"/>
</dbReference>
<keyword evidence="4 15" id="KW-0285">Flavoprotein</keyword>
<reference evidence="17" key="1">
    <citation type="submission" date="2019-01" db="EMBL/GenBank/DDBJ databases">
        <authorList>
            <consortium name="Genoscope - CEA"/>
            <person name="William W."/>
        </authorList>
    </citation>
    <scope>NUCLEOTIDE SEQUENCE</scope>
    <source>
        <strain evidence="17">CR-1</strain>
    </source>
</reference>
<dbReference type="InterPro" id="IPR004821">
    <property type="entry name" value="Cyt_trans-like"/>
</dbReference>
<dbReference type="GO" id="GO:0009398">
    <property type="term" value="P:FMN biosynthetic process"/>
    <property type="evidence" value="ECO:0007669"/>
    <property type="project" value="UniProtKB-UniRule"/>
</dbReference>
<dbReference type="FunFam" id="3.40.50.620:FF:000021">
    <property type="entry name" value="Riboflavin biosynthesis protein"/>
    <property type="match status" value="1"/>
</dbReference>
<evidence type="ECO:0000256" key="2">
    <source>
        <dbReference type="ARBA" id="ARBA00004726"/>
    </source>
</evidence>
<dbReference type="GO" id="GO:0005524">
    <property type="term" value="F:ATP binding"/>
    <property type="evidence" value="ECO:0007669"/>
    <property type="project" value="UniProtKB-UniRule"/>
</dbReference>
<comment type="catalytic activity">
    <reaction evidence="13 15">
        <text>riboflavin + ATP = FMN + ADP + H(+)</text>
        <dbReference type="Rhea" id="RHEA:14357"/>
        <dbReference type="ChEBI" id="CHEBI:15378"/>
        <dbReference type="ChEBI" id="CHEBI:30616"/>
        <dbReference type="ChEBI" id="CHEBI:57986"/>
        <dbReference type="ChEBI" id="CHEBI:58210"/>
        <dbReference type="ChEBI" id="CHEBI:456216"/>
        <dbReference type="EC" id="2.7.1.26"/>
    </reaction>
</comment>
<dbReference type="UniPathway" id="UPA00276">
    <property type="reaction ID" value="UER00406"/>
</dbReference>
<dbReference type="InterPro" id="IPR015864">
    <property type="entry name" value="FAD_synthase"/>
</dbReference>
<dbReference type="GO" id="GO:0009231">
    <property type="term" value="P:riboflavin biosynthetic process"/>
    <property type="evidence" value="ECO:0007669"/>
    <property type="project" value="InterPro"/>
</dbReference>
<evidence type="ECO:0000256" key="14">
    <source>
        <dbReference type="ARBA" id="ARBA00049494"/>
    </source>
</evidence>
<dbReference type="PIRSF" id="PIRSF004491">
    <property type="entry name" value="FAD_Synth"/>
    <property type="match status" value="1"/>
</dbReference>
<comment type="catalytic activity">
    <reaction evidence="14 15">
        <text>FMN + ATP + H(+) = FAD + diphosphate</text>
        <dbReference type="Rhea" id="RHEA:17237"/>
        <dbReference type="ChEBI" id="CHEBI:15378"/>
        <dbReference type="ChEBI" id="CHEBI:30616"/>
        <dbReference type="ChEBI" id="CHEBI:33019"/>
        <dbReference type="ChEBI" id="CHEBI:57692"/>
        <dbReference type="ChEBI" id="CHEBI:58210"/>
        <dbReference type="EC" id="2.7.7.2"/>
    </reaction>
</comment>
<dbReference type="InterPro" id="IPR023468">
    <property type="entry name" value="Riboflavin_kinase"/>
</dbReference>
<dbReference type="EC" id="2.7.1.26" evidence="15"/>
<keyword evidence="12" id="KW-0511">Multifunctional enzyme</keyword>
<evidence type="ECO:0000256" key="1">
    <source>
        <dbReference type="ARBA" id="ARBA00002121"/>
    </source>
</evidence>
<dbReference type="PANTHER" id="PTHR22749:SF6">
    <property type="entry name" value="RIBOFLAVIN KINASE"/>
    <property type="match status" value="1"/>
</dbReference>
<dbReference type="AlphaFoldDB" id="A0A484HFX0"/>
<evidence type="ECO:0000256" key="12">
    <source>
        <dbReference type="ARBA" id="ARBA00023268"/>
    </source>
</evidence>
<dbReference type="GO" id="GO:0006747">
    <property type="term" value="P:FAD biosynthetic process"/>
    <property type="evidence" value="ECO:0007669"/>
    <property type="project" value="UniProtKB-UniRule"/>
</dbReference>
<evidence type="ECO:0000256" key="9">
    <source>
        <dbReference type="ARBA" id="ARBA00022777"/>
    </source>
</evidence>
<dbReference type="EMBL" id="CAACVI010000001">
    <property type="protein sequence ID" value="VEN72568.1"/>
    <property type="molecule type" value="Genomic_DNA"/>
</dbReference>
<evidence type="ECO:0000259" key="16">
    <source>
        <dbReference type="SMART" id="SM00904"/>
    </source>
</evidence>
<dbReference type="InterPro" id="IPR015865">
    <property type="entry name" value="Riboflavin_kinase_bac/euk"/>
</dbReference>
<dbReference type="Pfam" id="PF06574">
    <property type="entry name" value="FAD_syn"/>
    <property type="match status" value="1"/>
</dbReference>
<keyword evidence="8 15" id="KW-0547">Nucleotide-binding</keyword>
<dbReference type="NCBIfam" id="TIGR00125">
    <property type="entry name" value="cyt_tran_rel"/>
    <property type="match status" value="1"/>
</dbReference>
<dbReference type="CDD" id="cd02064">
    <property type="entry name" value="FAD_synthetase_N"/>
    <property type="match status" value="1"/>
</dbReference>
<evidence type="ECO:0000256" key="10">
    <source>
        <dbReference type="ARBA" id="ARBA00022827"/>
    </source>
</evidence>
<comment type="pathway">
    <text evidence="3 15">Cofactor biosynthesis; FMN biosynthesis; FMN from riboflavin (ATP route): step 1/1.</text>
</comment>
<feature type="domain" description="Riboflavin kinase" evidence="16">
    <location>
        <begin position="186"/>
        <end position="310"/>
    </location>
</feature>
<comment type="pathway">
    <text evidence="2 15">Cofactor biosynthesis; FAD biosynthesis; FAD from FMN: step 1/1.</text>
</comment>
<dbReference type="PANTHER" id="PTHR22749">
    <property type="entry name" value="RIBOFLAVIN KINASE/FMN ADENYLYLTRANSFERASE"/>
    <property type="match status" value="1"/>
</dbReference>
<dbReference type="GO" id="GO:0003919">
    <property type="term" value="F:FMN adenylyltransferase activity"/>
    <property type="evidence" value="ECO:0007669"/>
    <property type="project" value="UniProtKB-UniRule"/>
</dbReference>
<dbReference type="NCBIfam" id="NF004162">
    <property type="entry name" value="PRK05627.1-5"/>
    <property type="match status" value="1"/>
</dbReference>
<dbReference type="InterPro" id="IPR023465">
    <property type="entry name" value="Riboflavin_kinase_dom_sf"/>
</dbReference>
<dbReference type="SUPFAM" id="SSF82114">
    <property type="entry name" value="Riboflavin kinase-like"/>
    <property type="match status" value="1"/>
</dbReference>
<dbReference type="InterPro" id="IPR002606">
    <property type="entry name" value="Riboflavin_kinase_bac"/>
</dbReference>
<protein>
    <recommendedName>
        <fullName evidence="15">Riboflavin biosynthesis protein</fullName>
    </recommendedName>
    <domain>
        <recommendedName>
            <fullName evidence="15">Riboflavin kinase</fullName>
            <ecNumber evidence="15">2.7.1.26</ecNumber>
        </recommendedName>
        <alternativeName>
            <fullName evidence="15">Flavokinase</fullName>
        </alternativeName>
    </domain>
    <domain>
        <recommendedName>
            <fullName evidence="15">FMN adenylyltransferase</fullName>
            <ecNumber evidence="15">2.7.7.2</ecNumber>
        </recommendedName>
        <alternativeName>
            <fullName evidence="15">FAD pyrophosphorylase</fullName>
        </alternativeName>
        <alternativeName>
            <fullName evidence="15">FAD synthase</fullName>
        </alternativeName>
    </domain>
</protein>
<gene>
    <name evidence="17" type="ORF">EPICR_10067</name>
</gene>
<evidence type="ECO:0000313" key="17">
    <source>
        <dbReference type="EMBL" id="VEN72568.1"/>
    </source>
</evidence>
<evidence type="ECO:0000256" key="15">
    <source>
        <dbReference type="PIRNR" id="PIRNR004491"/>
    </source>
</evidence>
<dbReference type="Gene3D" id="2.40.30.30">
    <property type="entry name" value="Riboflavin kinase-like"/>
    <property type="match status" value="1"/>
</dbReference>
<evidence type="ECO:0000256" key="13">
    <source>
        <dbReference type="ARBA" id="ARBA00047880"/>
    </source>
</evidence>
<keyword evidence="5 15" id="KW-0288">FMN</keyword>